<dbReference type="Proteomes" id="UP000191448">
    <property type="component" value="Unassembled WGS sequence"/>
</dbReference>
<name>A0A1V4SXG0_9CLOT</name>
<dbReference type="RefSeq" id="WP_080022433.1">
    <property type="nucleotide sequence ID" value="NZ_LTAY01000031.1"/>
</dbReference>
<protein>
    <submittedName>
        <fullName evidence="1">Uncharacterized protein</fullName>
    </submittedName>
</protein>
<accession>A0A1V4SXG0</accession>
<evidence type="ECO:0000313" key="2">
    <source>
        <dbReference type="Proteomes" id="UP000191448"/>
    </source>
</evidence>
<gene>
    <name evidence="1" type="ORF">CLTHE_11780</name>
</gene>
<dbReference type="AlphaFoldDB" id="A0A1V4SXG0"/>
<dbReference type="EMBL" id="LTAY01000031">
    <property type="protein sequence ID" value="OPX48499.1"/>
    <property type="molecule type" value="Genomic_DNA"/>
</dbReference>
<reference evidence="1 2" key="1">
    <citation type="submission" date="2016-02" db="EMBL/GenBank/DDBJ databases">
        <title>Genome sequence of Clostridium thermobutyricum DSM 4928.</title>
        <authorList>
            <person name="Poehlein A."/>
            <person name="Daniel R."/>
        </authorList>
    </citation>
    <scope>NUCLEOTIDE SEQUENCE [LARGE SCALE GENOMIC DNA]</scope>
    <source>
        <strain evidence="1 2">DSM 4928</strain>
    </source>
</reference>
<organism evidence="1 2">
    <name type="scientific">Clostridium thermobutyricum DSM 4928</name>
    <dbReference type="NCBI Taxonomy" id="1121339"/>
    <lineage>
        <taxon>Bacteria</taxon>
        <taxon>Bacillati</taxon>
        <taxon>Bacillota</taxon>
        <taxon>Clostridia</taxon>
        <taxon>Eubacteriales</taxon>
        <taxon>Clostridiaceae</taxon>
        <taxon>Clostridium</taxon>
    </lineage>
</organism>
<proteinExistence type="predicted"/>
<sequence>MELKINTEKGLEIINVINKLGLKEKVKDVVIGDEIVRNKKIAVQIKENQYHENVLKLIEKKMTKSEYDSLSTEEQEMFLKENLTKDLIKQGNELNNTKLELSNYIQEYGFDLIYTAIIERFYGNKDLIYKTLASLFNTDIEIIKNQSLNETIKMIKELLECQDLKEVINIFM</sequence>
<evidence type="ECO:0000313" key="1">
    <source>
        <dbReference type="EMBL" id="OPX48499.1"/>
    </source>
</evidence>
<comment type="caution">
    <text evidence="1">The sequence shown here is derived from an EMBL/GenBank/DDBJ whole genome shotgun (WGS) entry which is preliminary data.</text>
</comment>